<proteinExistence type="inferred from homology"/>
<evidence type="ECO:0000256" key="7">
    <source>
        <dbReference type="ARBA" id="ARBA00023136"/>
    </source>
</evidence>
<reference evidence="11 12" key="1">
    <citation type="submission" date="2018-06" db="EMBL/GenBank/DDBJ databases">
        <title>A transcriptomic atlas of mushroom development highlights an independent origin of complex multicellularity.</title>
        <authorList>
            <consortium name="DOE Joint Genome Institute"/>
            <person name="Krizsan K."/>
            <person name="Almasi E."/>
            <person name="Merenyi Z."/>
            <person name="Sahu N."/>
            <person name="Viragh M."/>
            <person name="Koszo T."/>
            <person name="Mondo S."/>
            <person name="Kiss B."/>
            <person name="Balint B."/>
            <person name="Kues U."/>
            <person name="Barry K."/>
            <person name="Hegedus J.C."/>
            <person name="Henrissat B."/>
            <person name="Johnson J."/>
            <person name="Lipzen A."/>
            <person name="Ohm R."/>
            <person name="Nagy I."/>
            <person name="Pangilinan J."/>
            <person name="Yan J."/>
            <person name="Xiong Y."/>
            <person name="Grigoriev I.V."/>
            <person name="Hibbett D.S."/>
            <person name="Nagy L.G."/>
        </authorList>
    </citation>
    <scope>NUCLEOTIDE SEQUENCE [LARGE SCALE GENOMIC DNA]</scope>
    <source>
        <strain evidence="11 12">SZMC22713</strain>
    </source>
</reference>
<keyword evidence="4 10" id="KW-0812">Transmembrane</keyword>
<dbReference type="PANTHER" id="PTHR28097:SF1">
    <property type="entry name" value="PHEROMONE A FACTOR RECEPTOR"/>
    <property type="match status" value="1"/>
</dbReference>
<dbReference type="InterPro" id="IPR000481">
    <property type="entry name" value="GPCR_Pheromne_B_alpha_rcpt"/>
</dbReference>
<dbReference type="Pfam" id="PF02076">
    <property type="entry name" value="STE3"/>
    <property type="match status" value="1"/>
</dbReference>
<sequence>MNIHPTYPIFPIMIFLSFVASLLPWLWIKRDNIGILFLSLWLAIACLNQFVNSVIWHGNTRNFAPVWCDISTRLMIGITVAIPGSSLCMTRRLYHIFSMRAFLLTPIQKRRALTEDLCICLGIPFLQMAIQYTVEGNRYNILEDIGCYPATYNVWPAYVLYYCWPVIIGLLIAVYSALTIRAASKQGNEIEKFLEDKTQRQHYHRLIILAVFNIFAAAPFASIIMILDLTTFPMIPYIGWEDTHLYYSRVYEFPAVVWRSDSAWNAVMEMCRWILVLCAIFFYGVFGFSGEAINAYKKAFWKVAGLVGVKMGRSSMPQEHLPQ</sequence>
<dbReference type="GO" id="GO:0005886">
    <property type="term" value="C:plasma membrane"/>
    <property type="evidence" value="ECO:0007669"/>
    <property type="project" value="TreeGrafter"/>
</dbReference>
<feature type="transmembrane region" description="Helical" evidence="10">
    <location>
        <begin position="75"/>
        <end position="94"/>
    </location>
</feature>
<feature type="transmembrane region" description="Helical" evidence="10">
    <location>
        <begin position="6"/>
        <end position="28"/>
    </location>
</feature>
<comment type="similarity">
    <text evidence="2">Belongs to the G-protein coupled receptor 4 family.</text>
</comment>
<evidence type="ECO:0000313" key="12">
    <source>
        <dbReference type="Proteomes" id="UP000294933"/>
    </source>
</evidence>
<keyword evidence="5 10" id="KW-1133">Transmembrane helix</keyword>
<evidence type="ECO:0000256" key="2">
    <source>
        <dbReference type="ARBA" id="ARBA00011085"/>
    </source>
</evidence>
<keyword evidence="6" id="KW-0297">G-protein coupled receptor</keyword>
<dbReference type="VEuPathDB" id="FungiDB:BD410DRAFT_589450"/>
<evidence type="ECO:0000313" key="11">
    <source>
        <dbReference type="EMBL" id="TDL16851.1"/>
    </source>
</evidence>
<dbReference type="OrthoDB" id="2874149at2759"/>
<keyword evidence="3" id="KW-0589">Pheromone response</keyword>
<keyword evidence="7 10" id="KW-0472">Membrane</keyword>
<evidence type="ECO:0000256" key="4">
    <source>
        <dbReference type="ARBA" id="ARBA00022692"/>
    </source>
</evidence>
<dbReference type="EMBL" id="ML170233">
    <property type="protein sequence ID" value="TDL16851.1"/>
    <property type="molecule type" value="Genomic_DNA"/>
</dbReference>
<evidence type="ECO:0000256" key="10">
    <source>
        <dbReference type="SAM" id="Phobius"/>
    </source>
</evidence>
<comment type="subcellular location">
    <subcellularLocation>
        <location evidence="1">Membrane</location>
        <topology evidence="1">Multi-pass membrane protein</topology>
    </subcellularLocation>
</comment>
<dbReference type="GO" id="GO:0004934">
    <property type="term" value="F:mating-type alpha-factor pheromone receptor activity"/>
    <property type="evidence" value="ECO:0007669"/>
    <property type="project" value="InterPro"/>
</dbReference>
<dbReference type="PANTHER" id="PTHR28097">
    <property type="entry name" value="PHEROMONE A FACTOR RECEPTOR"/>
    <property type="match status" value="1"/>
</dbReference>
<evidence type="ECO:0000256" key="3">
    <source>
        <dbReference type="ARBA" id="ARBA00022507"/>
    </source>
</evidence>
<evidence type="ECO:0000256" key="5">
    <source>
        <dbReference type="ARBA" id="ARBA00022989"/>
    </source>
</evidence>
<protein>
    <submittedName>
        <fullName evidence="11">STE3-like pheromone receptor</fullName>
    </submittedName>
</protein>
<feature type="transmembrane region" description="Helical" evidence="10">
    <location>
        <begin position="115"/>
        <end position="134"/>
    </location>
</feature>
<organism evidence="11 12">
    <name type="scientific">Rickenella mellea</name>
    <dbReference type="NCBI Taxonomy" id="50990"/>
    <lineage>
        <taxon>Eukaryota</taxon>
        <taxon>Fungi</taxon>
        <taxon>Dikarya</taxon>
        <taxon>Basidiomycota</taxon>
        <taxon>Agaricomycotina</taxon>
        <taxon>Agaricomycetes</taxon>
        <taxon>Hymenochaetales</taxon>
        <taxon>Rickenellaceae</taxon>
        <taxon>Rickenella</taxon>
    </lineage>
</organism>
<dbReference type="InterPro" id="IPR001499">
    <property type="entry name" value="GPCR_STE3"/>
</dbReference>
<feature type="transmembrane region" description="Helical" evidence="10">
    <location>
        <begin position="273"/>
        <end position="293"/>
    </location>
</feature>
<evidence type="ECO:0000256" key="9">
    <source>
        <dbReference type="ARBA" id="ARBA00023224"/>
    </source>
</evidence>
<accession>A0A4Y7PPB0</accession>
<evidence type="ECO:0000256" key="6">
    <source>
        <dbReference type="ARBA" id="ARBA00023040"/>
    </source>
</evidence>
<feature type="transmembrane region" description="Helical" evidence="10">
    <location>
        <begin position="206"/>
        <end position="227"/>
    </location>
</feature>
<dbReference type="AlphaFoldDB" id="A0A4Y7PPB0"/>
<dbReference type="PRINTS" id="PR00899">
    <property type="entry name" value="GPCRSTE3"/>
</dbReference>
<name>A0A4Y7PPB0_9AGAM</name>
<evidence type="ECO:0000256" key="1">
    <source>
        <dbReference type="ARBA" id="ARBA00004141"/>
    </source>
</evidence>
<feature type="transmembrane region" description="Helical" evidence="10">
    <location>
        <begin position="35"/>
        <end position="55"/>
    </location>
</feature>
<dbReference type="Proteomes" id="UP000294933">
    <property type="component" value="Unassembled WGS sequence"/>
</dbReference>
<dbReference type="CDD" id="cd14966">
    <property type="entry name" value="7tmD_STE3"/>
    <property type="match status" value="1"/>
</dbReference>
<keyword evidence="8 11" id="KW-0675">Receptor</keyword>
<feature type="transmembrane region" description="Helical" evidence="10">
    <location>
        <begin position="159"/>
        <end position="178"/>
    </location>
</feature>
<gene>
    <name evidence="11" type="ORF">BD410DRAFT_589450</name>
</gene>
<keyword evidence="12" id="KW-1185">Reference proteome</keyword>
<keyword evidence="9" id="KW-0807">Transducer</keyword>
<evidence type="ECO:0000256" key="8">
    <source>
        <dbReference type="ARBA" id="ARBA00023170"/>
    </source>
</evidence>
<dbReference type="PRINTS" id="PR00901">
    <property type="entry name" value="PHEROMONEBAR"/>
</dbReference>
<dbReference type="GO" id="GO:0000750">
    <property type="term" value="P:pheromone-dependent signal transduction involved in conjugation with cellular fusion"/>
    <property type="evidence" value="ECO:0007669"/>
    <property type="project" value="TreeGrafter"/>
</dbReference>